<evidence type="ECO:0000313" key="7">
    <source>
        <dbReference type="Proteomes" id="UP000466307"/>
    </source>
</evidence>
<evidence type="ECO:0000313" key="6">
    <source>
        <dbReference type="EMBL" id="NDK88782.1"/>
    </source>
</evidence>
<dbReference type="PANTHER" id="PTHR30126:SF39">
    <property type="entry name" value="HTH-TYPE TRANSCRIPTIONAL REGULATOR CYSL"/>
    <property type="match status" value="1"/>
</dbReference>
<evidence type="ECO:0000259" key="5">
    <source>
        <dbReference type="PROSITE" id="PS50931"/>
    </source>
</evidence>
<dbReference type="Proteomes" id="UP000466307">
    <property type="component" value="Unassembled WGS sequence"/>
</dbReference>
<accession>A0A7K3LKJ3</accession>
<evidence type="ECO:0000256" key="1">
    <source>
        <dbReference type="ARBA" id="ARBA00009437"/>
    </source>
</evidence>
<dbReference type="PANTHER" id="PTHR30126">
    <property type="entry name" value="HTH-TYPE TRANSCRIPTIONAL REGULATOR"/>
    <property type="match status" value="1"/>
</dbReference>
<organism evidence="6 7">
    <name type="scientific">Gordonia desulfuricans</name>
    <dbReference type="NCBI Taxonomy" id="89051"/>
    <lineage>
        <taxon>Bacteria</taxon>
        <taxon>Bacillati</taxon>
        <taxon>Actinomycetota</taxon>
        <taxon>Actinomycetes</taxon>
        <taxon>Mycobacteriales</taxon>
        <taxon>Gordoniaceae</taxon>
        <taxon>Gordonia</taxon>
    </lineage>
</organism>
<comment type="similarity">
    <text evidence="1">Belongs to the LysR transcriptional regulatory family.</text>
</comment>
<dbReference type="Pfam" id="PF03466">
    <property type="entry name" value="LysR_substrate"/>
    <property type="match status" value="1"/>
</dbReference>
<dbReference type="InterPro" id="IPR005119">
    <property type="entry name" value="LysR_subst-bd"/>
</dbReference>
<dbReference type="PROSITE" id="PS50931">
    <property type="entry name" value="HTH_LYSR"/>
    <property type="match status" value="1"/>
</dbReference>
<evidence type="ECO:0000256" key="3">
    <source>
        <dbReference type="ARBA" id="ARBA00023125"/>
    </source>
</evidence>
<dbReference type="Gene3D" id="1.10.10.10">
    <property type="entry name" value="Winged helix-like DNA-binding domain superfamily/Winged helix DNA-binding domain"/>
    <property type="match status" value="1"/>
</dbReference>
<dbReference type="Pfam" id="PF00126">
    <property type="entry name" value="HTH_1"/>
    <property type="match status" value="1"/>
</dbReference>
<dbReference type="EMBL" id="JAADZU010000008">
    <property type="protein sequence ID" value="NDK88782.1"/>
    <property type="molecule type" value="Genomic_DNA"/>
</dbReference>
<keyword evidence="2" id="KW-0805">Transcription regulation</keyword>
<feature type="domain" description="HTH lysR-type" evidence="5">
    <location>
        <begin position="2"/>
        <end position="59"/>
    </location>
</feature>
<dbReference type="SUPFAM" id="SSF46785">
    <property type="entry name" value="Winged helix' DNA-binding domain"/>
    <property type="match status" value="1"/>
</dbReference>
<sequence length="308" mass="32537">MPDLASLETLVAVARSGSLNAAATELGISQQAVSTRMRALETRLGVSLLNRSPTGTTLTEAGTIVTEWAARLLALAGEFDTGLAALRHERRRELRIAASLTIAEHLLPRWLVSFAADTTGGEPPKVSFTATNTERACDMVRAGDVELGFVEGPAVAAGVRSRVVAQDCLTLVVPPTHPWARRRRPVTAAELAVTPLVTRELGSGTRLVLDHALAHALGEHTVRPQPVLELSTTAAVRSAVIAGAGPAVLSDLSVRDDVGSRLVAVDVVGVDLRRSLRAVWLGGNRPEAGAARDFLTHVANSGVRARHR</sequence>
<dbReference type="SUPFAM" id="SSF53850">
    <property type="entry name" value="Periplasmic binding protein-like II"/>
    <property type="match status" value="1"/>
</dbReference>
<name>A0A7K3LKJ3_9ACTN</name>
<evidence type="ECO:0000256" key="2">
    <source>
        <dbReference type="ARBA" id="ARBA00023015"/>
    </source>
</evidence>
<proteinExistence type="inferred from homology"/>
<dbReference type="InterPro" id="IPR036388">
    <property type="entry name" value="WH-like_DNA-bd_sf"/>
</dbReference>
<dbReference type="Gene3D" id="3.40.190.290">
    <property type="match status" value="1"/>
</dbReference>
<comment type="caution">
    <text evidence="6">The sequence shown here is derived from an EMBL/GenBank/DDBJ whole genome shotgun (WGS) entry which is preliminary data.</text>
</comment>
<dbReference type="InterPro" id="IPR000847">
    <property type="entry name" value="LysR_HTH_N"/>
</dbReference>
<dbReference type="GO" id="GO:0000976">
    <property type="term" value="F:transcription cis-regulatory region binding"/>
    <property type="evidence" value="ECO:0007669"/>
    <property type="project" value="TreeGrafter"/>
</dbReference>
<dbReference type="AlphaFoldDB" id="A0A7K3LKJ3"/>
<protein>
    <submittedName>
        <fullName evidence="6">LysR family transcriptional regulator</fullName>
    </submittedName>
</protein>
<keyword evidence="3" id="KW-0238">DNA-binding</keyword>
<gene>
    <name evidence="6" type="ORF">GYA93_04190</name>
</gene>
<dbReference type="PRINTS" id="PR00039">
    <property type="entry name" value="HTHLYSR"/>
</dbReference>
<dbReference type="GO" id="GO:0003700">
    <property type="term" value="F:DNA-binding transcription factor activity"/>
    <property type="evidence" value="ECO:0007669"/>
    <property type="project" value="InterPro"/>
</dbReference>
<reference evidence="6 7" key="1">
    <citation type="submission" date="2020-01" db="EMBL/GenBank/DDBJ databases">
        <title>Investigation of new actinobacteria for the biodesulphurisation of diesel fuel.</title>
        <authorList>
            <person name="Athi Narayanan S.M."/>
        </authorList>
    </citation>
    <scope>NUCLEOTIDE SEQUENCE [LARGE SCALE GENOMIC DNA]</scope>
    <source>
        <strain evidence="6 7">213E</strain>
    </source>
</reference>
<evidence type="ECO:0000256" key="4">
    <source>
        <dbReference type="ARBA" id="ARBA00023163"/>
    </source>
</evidence>
<dbReference type="InterPro" id="IPR036390">
    <property type="entry name" value="WH_DNA-bd_sf"/>
</dbReference>
<keyword evidence="4" id="KW-0804">Transcription</keyword>
<dbReference type="RefSeq" id="WP_059035983.1">
    <property type="nucleotide sequence ID" value="NZ_JAADZU010000008.1"/>
</dbReference>
<keyword evidence="7" id="KW-1185">Reference proteome</keyword>